<feature type="domain" description="Lantibiotic dehydratase N-terminal" evidence="1">
    <location>
        <begin position="45"/>
        <end position="693"/>
    </location>
</feature>
<organism evidence="3 5">
    <name type="scientific">Flavobacterium collinsii</name>
    <dbReference type="NCBI Taxonomy" id="1114861"/>
    <lineage>
        <taxon>Bacteria</taxon>
        <taxon>Pseudomonadati</taxon>
        <taxon>Bacteroidota</taxon>
        <taxon>Flavobacteriia</taxon>
        <taxon>Flavobacteriales</taxon>
        <taxon>Flavobacteriaceae</taxon>
        <taxon>Flavobacterium</taxon>
    </lineage>
</organism>
<proteinExistence type="predicted"/>
<dbReference type="Pfam" id="PF04738">
    <property type="entry name" value="Lant_dehydr_N"/>
    <property type="match status" value="1"/>
</dbReference>
<name>A0A9W4TGV1_9FLAO</name>
<dbReference type="EMBL" id="CADCST010000157">
    <property type="protein sequence ID" value="CAA9202999.1"/>
    <property type="molecule type" value="Genomic_DNA"/>
</dbReference>
<dbReference type="Proteomes" id="UP000474567">
    <property type="component" value="Unassembled WGS sequence"/>
</dbReference>
<accession>A0A9W4TGV1</accession>
<sequence length="743" mass="85771">MNTHIPYKHFENYILRSPLKPISFFKNLTSETEITNKYLTDLLDDSSIKEAIYLASPEFHNEILKWKNNSPNKGSDDKIKYSLLKYLSRLSSRCTPFGLFAGCAIGYVNKNTNIVLEESTKNLRHTRFDMNFLVALAHNIEKIDFVKQQLIFSPNKTIYQVGKNIRYIEYIYTDGKRNHQIASLYNSKYITKILNSSKNGKLFKDIVKTITNENIDIELAIEFVNDLIANQILTSNLEPSIVGIEFYDQIIATLLPLENTAHLVKDLIKIKKLISNLDKSHDNQIVQYQEIISLVQKLDTGLDSKYLFQTDMTLTTTVNNISVDIIEEVKKAISLLNKLSVNSENKNLSDFKKSFLKRYEGREISLAHALDTEIGIGYLQTGNQGDLNPLIDDLNFADPNRNNLSSQITSTYNQIIHKKIINAFINNDYIISLNENDFFNDQVQWDNLPDTMSTIIELVTVNENQKIKFDNIGGSSGANLLARFCHGDKNIHRHVKKIIDVETKINETKILAEIVHLPQARIGNILARPSLREFEIPYLGNSIIDRKFQIQISDLYISIKNNKVILRSRKHNKEVIPRLTNAHNYSNLSLPIYHFLCDLQTSEKRTGLTFDLGNIVSEYNFIPRIEFGKIIFHEATWFIDTNLLKPAFDNLNNHCELKIKISDFQKDNKIPDLILLVEGDNQLLINLKNITSVKMFLDTIKSREKFKIIEFLFSEDSIVKNKNDEYYSNQIILSFYNHEKLNY</sequence>
<reference evidence="2 4" key="1">
    <citation type="submission" date="2020-02" db="EMBL/GenBank/DDBJ databases">
        <authorList>
            <person name="Criscuolo A."/>
        </authorList>
    </citation>
    <scope>NUCLEOTIDE SEQUENCE [LARGE SCALE GENOMIC DNA]</scope>
    <source>
        <strain evidence="2">CECT7796</strain>
    </source>
</reference>
<reference evidence="3" key="2">
    <citation type="submission" date="2022-09" db="EMBL/GenBank/DDBJ databases">
        <authorList>
            <person name="Duchaud E."/>
        </authorList>
    </citation>
    <scope>NUCLEOTIDE SEQUENCE</scope>
    <source>
        <strain evidence="3">TRV642</strain>
    </source>
</reference>
<evidence type="ECO:0000259" key="1">
    <source>
        <dbReference type="Pfam" id="PF04738"/>
    </source>
</evidence>
<evidence type="ECO:0000313" key="5">
    <source>
        <dbReference type="Proteomes" id="UP001152749"/>
    </source>
</evidence>
<gene>
    <name evidence="3" type="primary">nisB</name>
    <name evidence="2" type="synonym">nisB_2</name>
    <name evidence="2" type="ORF">FLACOL7796_04558</name>
    <name evidence="3" type="ORF">TRV642_2118</name>
</gene>
<dbReference type="EMBL" id="OX336425">
    <property type="protein sequence ID" value="CAI2767029.1"/>
    <property type="molecule type" value="Genomic_DNA"/>
</dbReference>
<dbReference type="InterPro" id="IPR006827">
    <property type="entry name" value="Lant_deHydtase_N"/>
</dbReference>
<dbReference type="KEGG" id="fcs:TRV642_2118"/>
<evidence type="ECO:0000313" key="4">
    <source>
        <dbReference type="Proteomes" id="UP000474567"/>
    </source>
</evidence>
<dbReference type="RefSeq" id="WP_173968348.1">
    <property type="nucleotide sequence ID" value="NZ_CADCST010000157.1"/>
</dbReference>
<dbReference type="AlphaFoldDB" id="A0A9W4TGV1"/>
<keyword evidence="4" id="KW-1185">Reference proteome</keyword>
<evidence type="ECO:0000313" key="3">
    <source>
        <dbReference type="EMBL" id="CAI2767029.1"/>
    </source>
</evidence>
<protein>
    <submittedName>
        <fullName evidence="3">Nisin biosynthesis protein NisB</fullName>
    </submittedName>
</protein>
<evidence type="ECO:0000313" key="2">
    <source>
        <dbReference type="EMBL" id="CAA9202999.1"/>
    </source>
</evidence>
<dbReference type="Proteomes" id="UP001152749">
    <property type="component" value="Chromosome"/>
</dbReference>